<protein>
    <submittedName>
        <fullName evidence="2">Uncharacterized protein</fullName>
    </submittedName>
</protein>
<proteinExistence type="predicted"/>
<reference evidence="2" key="1">
    <citation type="submission" date="2023-06" db="EMBL/GenBank/DDBJ databases">
        <title>Genomic analysis of the entomopathogenic nematode Steinernema hermaphroditum.</title>
        <authorList>
            <person name="Schwarz E.M."/>
            <person name="Heppert J.K."/>
            <person name="Baniya A."/>
            <person name="Schwartz H.T."/>
            <person name="Tan C.-H."/>
            <person name="Antoshechkin I."/>
            <person name="Sternberg P.W."/>
            <person name="Goodrich-Blair H."/>
            <person name="Dillman A.R."/>
        </authorList>
    </citation>
    <scope>NUCLEOTIDE SEQUENCE</scope>
    <source>
        <strain evidence="2">PS9179</strain>
        <tissue evidence="2">Whole animal</tissue>
    </source>
</reference>
<organism evidence="2 3">
    <name type="scientific">Steinernema hermaphroditum</name>
    <dbReference type="NCBI Taxonomy" id="289476"/>
    <lineage>
        <taxon>Eukaryota</taxon>
        <taxon>Metazoa</taxon>
        <taxon>Ecdysozoa</taxon>
        <taxon>Nematoda</taxon>
        <taxon>Chromadorea</taxon>
        <taxon>Rhabditida</taxon>
        <taxon>Tylenchina</taxon>
        <taxon>Panagrolaimomorpha</taxon>
        <taxon>Strongyloidoidea</taxon>
        <taxon>Steinernematidae</taxon>
        <taxon>Steinernema</taxon>
    </lineage>
</organism>
<dbReference type="Proteomes" id="UP001175271">
    <property type="component" value="Unassembled WGS sequence"/>
</dbReference>
<keyword evidence="1" id="KW-0812">Transmembrane</keyword>
<keyword evidence="1" id="KW-0472">Membrane</keyword>
<sequence>MTLHQELIHFLSSARSDPEMWKYEYPEANPNGDMDDLLREIETDHLRRGIVEGEETITGIDFYIMTLLMIIIFACSTSFRRFPEIFK</sequence>
<keyword evidence="3" id="KW-1185">Reference proteome</keyword>
<evidence type="ECO:0000313" key="2">
    <source>
        <dbReference type="EMBL" id="KAK0405277.1"/>
    </source>
</evidence>
<dbReference type="AlphaFoldDB" id="A0AA39HG74"/>
<name>A0AA39HG74_9BILA</name>
<dbReference type="EMBL" id="JAUCMV010000004">
    <property type="protein sequence ID" value="KAK0405277.1"/>
    <property type="molecule type" value="Genomic_DNA"/>
</dbReference>
<accession>A0AA39HG74</accession>
<evidence type="ECO:0000313" key="3">
    <source>
        <dbReference type="Proteomes" id="UP001175271"/>
    </source>
</evidence>
<keyword evidence="1" id="KW-1133">Transmembrane helix</keyword>
<gene>
    <name evidence="2" type="ORF">QR680_017895</name>
</gene>
<comment type="caution">
    <text evidence="2">The sequence shown here is derived from an EMBL/GenBank/DDBJ whole genome shotgun (WGS) entry which is preliminary data.</text>
</comment>
<feature type="transmembrane region" description="Helical" evidence="1">
    <location>
        <begin position="62"/>
        <end position="79"/>
    </location>
</feature>
<evidence type="ECO:0000256" key="1">
    <source>
        <dbReference type="SAM" id="Phobius"/>
    </source>
</evidence>